<dbReference type="OrthoDB" id="9856535at2759"/>
<dbReference type="InterPro" id="IPR036047">
    <property type="entry name" value="F-box-like_dom_sf"/>
</dbReference>
<comment type="caution">
    <text evidence="2">The sequence shown here is derived from an EMBL/GenBank/DDBJ whole genome shotgun (WGS) entry which is preliminary data.</text>
</comment>
<organism evidence="2 3">
    <name type="scientific">Anabarilius grahami</name>
    <name type="common">Kanglang fish</name>
    <name type="synonym">Barilius grahami</name>
    <dbReference type="NCBI Taxonomy" id="495550"/>
    <lineage>
        <taxon>Eukaryota</taxon>
        <taxon>Metazoa</taxon>
        <taxon>Chordata</taxon>
        <taxon>Craniata</taxon>
        <taxon>Vertebrata</taxon>
        <taxon>Euteleostomi</taxon>
        <taxon>Actinopterygii</taxon>
        <taxon>Neopterygii</taxon>
        <taxon>Teleostei</taxon>
        <taxon>Ostariophysi</taxon>
        <taxon>Cypriniformes</taxon>
        <taxon>Xenocyprididae</taxon>
        <taxon>Xenocypridinae</taxon>
        <taxon>Xenocypridinae incertae sedis</taxon>
        <taxon>Anabarilius</taxon>
    </lineage>
</organism>
<keyword evidence="3" id="KW-1185">Reference proteome</keyword>
<evidence type="ECO:0000259" key="1">
    <source>
        <dbReference type="PROSITE" id="PS50181"/>
    </source>
</evidence>
<evidence type="ECO:0000313" key="3">
    <source>
        <dbReference type="Proteomes" id="UP000281406"/>
    </source>
</evidence>
<evidence type="ECO:0000313" key="2">
    <source>
        <dbReference type="EMBL" id="ROL52499.1"/>
    </source>
</evidence>
<dbReference type="Proteomes" id="UP000281406">
    <property type="component" value="Unassembled WGS sequence"/>
</dbReference>
<gene>
    <name evidence="2" type="ORF">DPX16_6183</name>
</gene>
<dbReference type="Gene3D" id="1.20.1280.50">
    <property type="match status" value="1"/>
</dbReference>
<dbReference type="EMBL" id="RJVU01015592">
    <property type="protein sequence ID" value="ROL52499.1"/>
    <property type="molecule type" value="Genomic_DNA"/>
</dbReference>
<dbReference type="CDD" id="cd09917">
    <property type="entry name" value="F-box_SF"/>
    <property type="match status" value="1"/>
</dbReference>
<dbReference type="Pfam" id="PF12937">
    <property type="entry name" value="F-box-like"/>
    <property type="match status" value="1"/>
</dbReference>
<protein>
    <recommendedName>
        <fullName evidence="1">F-box domain-containing protein</fullName>
    </recommendedName>
</protein>
<accession>A0A3N0Z1U5</accession>
<dbReference type="SUPFAM" id="SSF81383">
    <property type="entry name" value="F-box domain"/>
    <property type="match status" value="1"/>
</dbReference>
<name>A0A3N0Z1U5_ANAGA</name>
<dbReference type="PROSITE" id="PS50181">
    <property type="entry name" value="FBOX"/>
    <property type="match status" value="1"/>
</dbReference>
<dbReference type="InterPro" id="IPR001810">
    <property type="entry name" value="F-box_dom"/>
</dbReference>
<sequence>MADLSTTWECELLEQFSCLTAATDEELRLNTSDIASGTSDNTIGLLHLSDEVLLVILRNLDPVSLLRFGSTCSLLFRVCSCNSLWTTHFQDSFGVSLSYTHARCPVTAKTAFRLVFMWRSLFRNIHCNRAFQEKLFLEIPLAPHKYWIQWLVLEESVPLPSVRLPCSDVEKLWGITTDLFQDKLQEKTEDCDALKFEWRELYHLALNHHGSASLVFQHVLNQHQNNEHTELESMYHQYVQCRFQWLFTYWLFRQPTPYNKQLRSIFLQWKKHSKRKVATWGETLCDVRYLASLHPITKDYWRGRLARGNENLGIQTVGNYFSMCKSLVAWILSRDWGRLKRRKVYEDTLEGVYLLLRREMQETLIEHERFWQVAKVQMTRVCTLEETAANYVNWKMIETLPYYKLYLVSGNSVYLDHVQGFLRRKRIIRDWIYLEENIWARQLLPESLYTLLEFDTKISQVCSTPLAFFQPIRHVESASDHLIILIGCLATATCWYGKEFHLAQAQNGRATWPSAVERRFESLHGDSLPAQLGRLMWLYLNSGQELYLEAVKGMVLQCAQACLNHLSTLQACEVRVA</sequence>
<dbReference type="AlphaFoldDB" id="A0A3N0Z1U5"/>
<feature type="domain" description="F-box" evidence="1">
    <location>
        <begin position="42"/>
        <end position="88"/>
    </location>
</feature>
<proteinExistence type="predicted"/>
<reference evidence="2 3" key="1">
    <citation type="submission" date="2018-10" db="EMBL/GenBank/DDBJ databases">
        <title>Genome assembly for a Yunnan-Guizhou Plateau 3E fish, Anabarilius grahami (Regan), and its evolutionary and genetic applications.</title>
        <authorList>
            <person name="Jiang W."/>
        </authorList>
    </citation>
    <scope>NUCLEOTIDE SEQUENCE [LARGE SCALE GENOMIC DNA]</scope>
    <source>
        <strain evidence="2">AG-KIZ</strain>
        <tissue evidence="2">Muscle</tissue>
    </source>
</reference>